<proteinExistence type="predicted"/>
<evidence type="ECO:0000313" key="3">
    <source>
        <dbReference type="Proteomes" id="UP000683246"/>
    </source>
</evidence>
<gene>
    <name evidence="2" type="ORF">HZI73_13560</name>
</gene>
<dbReference type="KEGG" id="vpy:HZI73_13560"/>
<keyword evidence="3" id="KW-1185">Reference proteome</keyword>
<keyword evidence="1" id="KW-0812">Transmembrane</keyword>
<evidence type="ECO:0000313" key="2">
    <source>
        <dbReference type="EMBL" id="QUI23249.1"/>
    </source>
</evidence>
<sequence length="101" mass="11592">MVRNFHIIIMLVAGIIVSILGLINGYDLKKLSITMMIVLLIFFIIGSIIQGILNKIYVQVETNKKARQLSEMDEEILRIKELEEAEDVDKEDQKIDDETTL</sequence>
<keyword evidence="1" id="KW-0472">Membrane</keyword>
<feature type="transmembrane region" description="Helical" evidence="1">
    <location>
        <begin position="7"/>
        <end position="26"/>
    </location>
</feature>
<evidence type="ECO:0000256" key="1">
    <source>
        <dbReference type="SAM" id="Phobius"/>
    </source>
</evidence>
<accession>A0A8J8SHB1</accession>
<dbReference type="EMBL" id="CP058649">
    <property type="protein sequence ID" value="QUI23249.1"/>
    <property type="molecule type" value="Genomic_DNA"/>
</dbReference>
<dbReference type="Proteomes" id="UP000683246">
    <property type="component" value="Chromosome"/>
</dbReference>
<dbReference type="AlphaFoldDB" id="A0A8J8SHB1"/>
<dbReference type="RefSeq" id="WP_212693930.1">
    <property type="nucleotide sequence ID" value="NZ_CP058649.1"/>
</dbReference>
<reference evidence="2" key="1">
    <citation type="submission" date="2020-07" db="EMBL/GenBank/DDBJ databases">
        <title>Vallitalea pronyensis genome.</title>
        <authorList>
            <person name="Postec A."/>
        </authorList>
    </citation>
    <scope>NUCLEOTIDE SEQUENCE</scope>
    <source>
        <strain evidence="2">FatNI3</strain>
    </source>
</reference>
<organism evidence="2 3">
    <name type="scientific">Vallitalea pronyensis</name>
    <dbReference type="NCBI Taxonomy" id="1348613"/>
    <lineage>
        <taxon>Bacteria</taxon>
        <taxon>Bacillati</taxon>
        <taxon>Bacillota</taxon>
        <taxon>Clostridia</taxon>
        <taxon>Lachnospirales</taxon>
        <taxon>Vallitaleaceae</taxon>
        <taxon>Vallitalea</taxon>
    </lineage>
</organism>
<keyword evidence="1" id="KW-1133">Transmembrane helix</keyword>
<name>A0A8J8SHB1_9FIRM</name>
<feature type="transmembrane region" description="Helical" evidence="1">
    <location>
        <begin position="32"/>
        <end position="58"/>
    </location>
</feature>
<protein>
    <submittedName>
        <fullName evidence="2">Uncharacterized protein</fullName>
    </submittedName>
</protein>